<reference evidence="3" key="2">
    <citation type="submission" date="2015-01" db="EMBL/GenBank/DDBJ databases">
        <title>Evolutionary Origins and Diversification of the Mycorrhizal Mutualists.</title>
        <authorList>
            <consortium name="DOE Joint Genome Institute"/>
            <consortium name="Mycorrhizal Genomics Consortium"/>
            <person name="Kohler A."/>
            <person name="Kuo A."/>
            <person name="Nagy L.G."/>
            <person name="Floudas D."/>
            <person name="Copeland A."/>
            <person name="Barry K.W."/>
            <person name="Cichocki N."/>
            <person name="Veneault-Fourrey C."/>
            <person name="LaButti K."/>
            <person name="Lindquist E.A."/>
            <person name="Lipzen A."/>
            <person name="Lundell T."/>
            <person name="Morin E."/>
            <person name="Murat C."/>
            <person name="Riley R."/>
            <person name="Ohm R."/>
            <person name="Sun H."/>
            <person name="Tunlid A."/>
            <person name="Henrissat B."/>
            <person name="Grigoriev I.V."/>
            <person name="Hibbett D.S."/>
            <person name="Martin F."/>
        </authorList>
    </citation>
    <scope>NUCLEOTIDE SEQUENCE [LARGE SCALE GENOMIC DNA]</scope>
    <source>
        <strain evidence="3">Ve08.2h10</strain>
    </source>
</reference>
<evidence type="ECO:0000313" key="3">
    <source>
        <dbReference type="Proteomes" id="UP000054538"/>
    </source>
</evidence>
<sequence length="93" mass="10148">MRLFATLLASIVSLSAYTLVNVHAGCAICPPAVANKSLLSHCTNSFGDTFCYYDSDGKYCSYEEDGERLYANGYDDSTCPQRATSRAHDCRAC</sequence>
<dbReference type="InParanoid" id="A0A0D0DZ22"/>
<dbReference type="AlphaFoldDB" id="A0A0D0DZ22"/>
<dbReference type="HOGENOM" id="CLU_150821_1_0_1"/>
<feature type="chain" id="PRO_5002209244" evidence="1">
    <location>
        <begin position="17"/>
        <end position="93"/>
    </location>
</feature>
<dbReference type="OrthoDB" id="2694406at2759"/>
<proteinExistence type="predicted"/>
<dbReference type="Proteomes" id="UP000054538">
    <property type="component" value="Unassembled WGS sequence"/>
</dbReference>
<evidence type="ECO:0000256" key="1">
    <source>
        <dbReference type="SAM" id="SignalP"/>
    </source>
</evidence>
<keyword evidence="3" id="KW-1185">Reference proteome</keyword>
<name>A0A0D0DZ22_9AGAM</name>
<evidence type="ECO:0000313" key="2">
    <source>
        <dbReference type="EMBL" id="KIK92074.1"/>
    </source>
</evidence>
<gene>
    <name evidence="2" type="ORF">PAXRUDRAFT_830300</name>
</gene>
<keyword evidence="1" id="KW-0732">Signal</keyword>
<accession>A0A0D0DZ22</accession>
<feature type="signal peptide" evidence="1">
    <location>
        <begin position="1"/>
        <end position="16"/>
    </location>
</feature>
<dbReference type="EMBL" id="KN825317">
    <property type="protein sequence ID" value="KIK92074.1"/>
    <property type="molecule type" value="Genomic_DNA"/>
</dbReference>
<organism evidence="2 3">
    <name type="scientific">Paxillus rubicundulus Ve08.2h10</name>
    <dbReference type="NCBI Taxonomy" id="930991"/>
    <lineage>
        <taxon>Eukaryota</taxon>
        <taxon>Fungi</taxon>
        <taxon>Dikarya</taxon>
        <taxon>Basidiomycota</taxon>
        <taxon>Agaricomycotina</taxon>
        <taxon>Agaricomycetes</taxon>
        <taxon>Agaricomycetidae</taxon>
        <taxon>Boletales</taxon>
        <taxon>Paxilineae</taxon>
        <taxon>Paxillaceae</taxon>
        <taxon>Paxillus</taxon>
    </lineage>
</organism>
<reference evidence="2 3" key="1">
    <citation type="submission" date="2014-04" db="EMBL/GenBank/DDBJ databases">
        <authorList>
            <consortium name="DOE Joint Genome Institute"/>
            <person name="Kuo A."/>
            <person name="Kohler A."/>
            <person name="Jargeat P."/>
            <person name="Nagy L.G."/>
            <person name="Floudas D."/>
            <person name="Copeland A."/>
            <person name="Barry K.W."/>
            <person name="Cichocki N."/>
            <person name="Veneault-Fourrey C."/>
            <person name="LaButti K."/>
            <person name="Lindquist E.A."/>
            <person name="Lipzen A."/>
            <person name="Lundell T."/>
            <person name="Morin E."/>
            <person name="Murat C."/>
            <person name="Sun H."/>
            <person name="Tunlid A."/>
            <person name="Henrissat B."/>
            <person name="Grigoriev I.V."/>
            <person name="Hibbett D.S."/>
            <person name="Martin F."/>
            <person name="Nordberg H.P."/>
            <person name="Cantor M.N."/>
            <person name="Hua S.X."/>
        </authorList>
    </citation>
    <scope>NUCLEOTIDE SEQUENCE [LARGE SCALE GENOMIC DNA]</scope>
    <source>
        <strain evidence="2 3">Ve08.2h10</strain>
    </source>
</reference>
<protein>
    <submittedName>
        <fullName evidence="2">Uncharacterized protein</fullName>
    </submittedName>
</protein>